<proteinExistence type="predicted"/>
<dbReference type="HOGENOM" id="CLU_047592_4_0_1"/>
<name>A0A0C3NVK7_PISTI</name>
<dbReference type="AlphaFoldDB" id="A0A0C3NVK7"/>
<keyword evidence="3" id="KW-1185">Reference proteome</keyword>
<protein>
    <recommendedName>
        <fullName evidence="1">BTB domain-containing protein</fullName>
    </recommendedName>
</protein>
<dbReference type="InterPro" id="IPR000210">
    <property type="entry name" value="BTB/POZ_dom"/>
</dbReference>
<dbReference type="EMBL" id="KN832005">
    <property type="protein sequence ID" value="KIN99435.1"/>
    <property type="molecule type" value="Genomic_DNA"/>
</dbReference>
<organism evidence="2 3">
    <name type="scientific">Pisolithus tinctorius Marx 270</name>
    <dbReference type="NCBI Taxonomy" id="870435"/>
    <lineage>
        <taxon>Eukaryota</taxon>
        <taxon>Fungi</taxon>
        <taxon>Dikarya</taxon>
        <taxon>Basidiomycota</taxon>
        <taxon>Agaricomycotina</taxon>
        <taxon>Agaricomycetes</taxon>
        <taxon>Agaricomycetidae</taxon>
        <taxon>Boletales</taxon>
        <taxon>Sclerodermatineae</taxon>
        <taxon>Pisolithaceae</taxon>
        <taxon>Pisolithus</taxon>
    </lineage>
</organism>
<dbReference type="Proteomes" id="UP000054217">
    <property type="component" value="Unassembled WGS sequence"/>
</dbReference>
<evidence type="ECO:0000259" key="1">
    <source>
        <dbReference type="PROSITE" id="PS50097"/>
    </source>
</evidence>
<accession>A0A0C3NVK7</accession>
<feature type="domain" description="BTB" evidence="1">
    <location>
        <begin position="12"/>
        <end position="83"/>
    </location>
</feature>
<sequence>MPMQRHHMFYYKDRTHVFQAQSSLFKVHKSVLSDKSIAFKSMFAAQDSTGLPQTDGHSDEKPIIVPDQVSDLGFELFLSVCYNKWRPDTSQASETTLLQLLELSRMYESKDVREHAIKQLASRRYTIKPITLISIALKYHIKDIFCYAFRRLIPKPINELNHADYELLTVPVWMTLLRVKE</sequence>
<dbReference type="OrthoDB" id="3045389at2759"/>
<dbReference type="InterPro" id="IPR011333">
    <property type="entry name" value="SKP1/BTB/POZ_sf"/>
</dbReference>
<gene>
    <name evidence="2" type="ORF">M404DRAFT_814200</name>
</gene>
<reference evidence="3" key="2">
    <citation type="submission" date="2015-01" db="EMBL/GenBank/DDBJ databases">
        <title>Evolutionary Origins and Diversification of the Mycorrhizal Mutualists.</title>
        <authorList>
            <consortium name="DOE Joint Genome Institute"/>
            <consortium name="Mycorrhizal Genomics Consortium"/>
            <person name="Kohler A."/>
            <person name="Kuo A."/>
            <person name="Nagy L.G."/>
            <person name="Floudas D."/>
            <person name="Copeland A."/>
            <person name="Barry K.W."/>
            <person name="Cichocki N."/>
            <person name="Veneault-Fourrey C."/>
            <person name="LaButti K."/>
            <person name="Lindquist E.A."/>
            <person name="Lipzen A."/>
            <person name="Lundell T."/>
            <person name="Morin E."/>
            <person name="Murat C."/>
            <person name="Riley R."/>
            <person name="Ohm R."/>
            <person name="Sun H."/>
            <person name="Tunlid A."/>
            <person name="Henrissat B."/>
            <person name="Grigoriev I.V."/>
            <person name="Hibbett D.S."/>
            <person name="Martin F."/>
        </authorList>
    </citation>
    <scope>NUCLEOTIDE SEQUENCE [LARGE SCALE GENOMIC DNA]</scope>
    <source>
        <strain evidence="3">Marx 270</strain>
    </source>
</reference>
<evidence type="ECO:0000313" key="3">
    <source>
        <dbReference type="Proteomes" id="UP000054217"/>
    </source>
</evidence>
<dbReference type="Gene3D" id="3.30.710.10">
    <property type="entry name" value="Potassium Channel Kv1.1, Chain A"/>
    <property type="match status" value="1"/>
</dbReference>
<dbReference type="Pfam" id="PF00651">
    <property type="entry name" value="BTB"/>
    <property type="match status" value="1"/>
</dbReference>
<dbReference type="SMART" id="SM00225">
    <property type="entry name" value="BTB"/>
    <property type="match status" value="1"/>
</dbReference>
<evidence type="ECO:0000313" key="2">
    <source>
        <dbReference type="EMBL" id="KIN99435.1"/>
    </source>
</evidence>
<dbReference type="InParanoid" id="A0A0C3NVK7"/>
<dbReference type="SUPFAM" id="SSF54695">
    <property type="entry name" value="POZ domain"/>
    <property type="match status" value="1"/>
</dbReference>
<reference evidence="2 3" key="1">
    <citation type="submission" date="2014-04" db="EMBL/GenBank/DDBJ databases">
        <authorList>
            <consortium name="DOE Joint Genome Institute"/>
            <person name="Kuo A."/>
            <person name="Kohler A."/>
            <person name="Costa M.D."/>
            <person name="Nagy L.G."/>
            <person name="Floudas D."/>
            <person name="Copeland A."/>
            <person name="Barry K.W."/>
            <person name="Cichocki N."/>
            <person name="Veneault-Fourrey C."/>
            <person name="LaButti K."/>
            <person name="Lindquist E.A."/>
            <person name="Lipzen A."/>
            <person name="Lundell T."/>
            <person name="Morin E."/>
            <person name="Murat C."/>
            <person name="Sun H."/>
            <person name="Tunlid A."/>
            <person name="Henrissat B."/>
            <person name="Grigoriev I.V."/>
            <person name="Hibbett D.S."/>
            <person name="Martin F."/>
            <person name="Nordberg H.P."/>
            <person name="Cantor M.N."/>
            <person name="Hua S.X."/>
        </authorList>
    </citation>
    <scope>NUCLEOTIDE SEQUENCE [LARGE SCALE GENOMIC DNA]</scope>
    <source>
        <strain evidence="2 3">Marx 270</strain>
    </source>
</reference>
<dbReference type="PROSITE" id="PS50097">
    <property type="entry name" value="BTB"/>
    <property type="match status" value="1"/>
</dbReference>